<dbReference type="GeneID" id="110291648"/>
<accession>A0A6P5PBF8</accession>
<dbReference type="RefSeq" id="XP_021014540.1">
    <property type="nucleotide sequence ID" value="XM_021158881.1"/>
</dbReference>
<evidence type="ECO:0000259" key="3">
    <source>
        <dbReference type="PROSITE" id="PS50144"/>
    </source>
</evidence>
<organism evidence="4 5">
    <name type="scientific">Mus caroli</name>
    <name type="common">Ryukyu mouse</name>
    <name type="synonym">Ricefield mouse</name>
    <dbReference type="NCBI Taxonomy" id="10089"/>
    <lineage>
        <taxon>Eukaryota</taxon>
        <taxon>Metazoa</taxon>
        <taxon>Chordata</taxon>
        <taxon>Craniata</taxon>
        <taxon>Vertebrata</taxon>
        <taxon>Euteleostomi</taxon>
        <taxon>Mammalia</taxon>
        <taxon>Eutheria</taxon>
        <taxon>Euarchontoglires</taxon>
        <taxon>Glires</taxon>
        <taxon>Rodentia</taxon>
        <taxon>Myomorpha</taxon>
        <taxon>Muroidea</taxon>
        <taxon>Muridae</taxon>
        <taxon>Murinae</taxon>
        <taxon>Mus</taxon>
        <taxon>Mus</taxon>
    </lineage>
</organism>
<protein>
    <submittedName>
        <fullName evidence="5">TD and POZ domain-containing protein 4</fullName>
    </submittedName>
</protein>
<dbReference type="SUPFAM" id="SSF49599">
    <property type="entry name" value="TRAF domain-like"/>
    <property type="match status" value="1"/>
</dbReference>
<dbReference type="InterPro" id="IPR000210">
    <property type="entry name" value="BTB/POZ_dom"/>
</dbReference>
<dbReference type="KEGG" id="mcal:110291648"/>
<dbReference type="Pfam" id="PF22486">
    <property type="entry name" value="MATH_2"/>
    <property type="match status" value="1"/>
</dbReference>
<dbReference type="PROSITE" id="PS50144">
    <property type="entry name" value="MATH"/>
    <property type="match status" value="1"/>
</dbReference>
<dbReference type="Pfam" id="PF00651">
    <property type="entry name" value="BTB"/>
    <property type="match status" value="1"/>
</dbReference>
<evidence type="ECO:0000313" key="4">
    <source>
        <dbReference type="Proteomes" id="UP000515126"/>
    </source>
</evidence>
<evidence type="ECO:0000256" key="1">
    <source>
        <dbReference type="ARBA" id="ARBA00010846"/>
    </source>
</evidence>
<dbReference type="Gene3D" id="6.10.250.3030">
    <property type="match status" value="1"/>
</dbReference>
<dbReference type="FunFam" id="2.60.210.10:FF:000003">
    <property type="entry name" value="Speckle-type POZ protein-like a"/>
    <property type="match status" value="1"/>
</dbReference>
<dbReference type="Gene3D" id="6.20.250.50">
    <property type="match status" value="1"/>
</dbReference>
<evidence type="ECO:0000313" key="5">
    <source>
        <dbReference type="RefSeq" id="XP_021014540.1"/>
    </source>
</evidence>
<comment type="similarity">
    <text evidence="1">Belongs to the Tdpoz family.</text>
</comment>
<evidence type="ECO:0000259" key="2">
    <source>
        <dbReference type="PROSITE" id="PS50097"/>
    </source>
</evidence>
<dbReference type="AlphaFoldDB" id="A0A6P5PBF8"/>
<dbReference type="PROSITE" id="PS50097">
    <property type="entry name" value="BTB"/>
    <property type="match status" value="1"/>
</dbReference>
<dbReference type="Proteomes" id="UP000515126">
    <property type="component" value="Chromosome 3"/>
</dbReference>
<dbReference type="Gene3D" id="2.60.210.10">
    <property type="entry name" value="Apoptosis, Tumor Necrosis Factor Receptor Associated Protein 2, Chain A"/>
    <property type="match status" value="1"/>
</dbReference>
<dbReference type="PANTHER" id="PTHR24413">
    <property type="entry name" value="SPECKLE-TYPE POZ PROTEIN"/>
    <property type="match status" value="1"/>
</dbReference>
<dbReference type="InterPro" id="IPR008974">
    <property type="entry name" value="TRAF-like"/>
</dbReference>
<name>A0A6P5PBF8_MUSCR</name>
<dbReference type="GO" id="GO:0030163">
    <property type="term" value="P:protein catabolic process"/>
    <property type="evidence" value="ECO:0007669"/>
    <property type="project" value="UniProtKB-ARBA"/>
</dbReference>
<reference evidence="5" key="1">
    <citation type="submission" date="2025-08" db="UniProtKB">
        <authorList>
            <consortium name="RefSeq"/>
        </authorList>
    </citation>
    <scope>IDENTIFICATION</scope>
</reference>
<dbReference type="SMART" id="SM00225">
    <property type="entry name" value="BTB"/>
    <property type="match status" value="1"/>
</dbReference>
<dbReference type="InterPro" id="IPR011333">
    <property type="entry name" value="SKP1/BTB/POZ_sf"/>
</dbReference>
<feature type="domain" description="BTB" evidence="2">
    <location>
        <begin position="188"/>
        <end position="250"/>
    </location>
</feature>
<sequence length="370" mass="42253">MSGELEAKSRDDTQSSEQKFCYRWTISNFSFFVEETEECITSPVFSSEDNDKITWCLKVYPTGVDKENKDYVSLYLILLSCEKRPVWAKFEVCILNGKGEKCNTERIPSFSRILPYQALGFEKFITRGSFLSPAQVLTPDDKFTLLCKVSILQDSFSISGQNPRPAIKVPRCTLEDELGELWENSLFTDCSLLVTGHEFRAHKAILAARSPVFRAMFEHEMKERLTNRVEIHDLDPQVFKEMMGFIYTGKAPNLHSHSMACDLLAAADRYGLEDLKVMCEDALCRNLSVENAAHTLILADLHSTEHLKTQALDFITVYASEVSKTSGWMSMRESHPHLVAQAFHSLASTHRVFWALPFKQLKWSLRPNQL</sequence>
<dbReference type="FunFam" id="3.30.710.10:FF:000147">
    <property type="entry name" value="Predicted gene 4858"/>
    <property type="match status" value="1"/>
</dbReference>
<gene>
    <name evidence="5" type="primary">LOC110291648</name>
</gene>
<keyword evidence="4" id="KW-1185">Reference proteome</keyword>
<feature type="domain" description="MATH" evidence="3">
    <location>
        <begin position="19"/>
        <end position="149"/>
    </location>
</feature>
<dbReference type="Gene3D" id="3.30.710.10">
    <property type="entry name" value="Potassium Channel Kv1.1, Chain A"/>
    <property type="match status" value="1"/>
</dbReference>
<dbReference type="SUPFAM" id="SSF54695">
    <property type="entry name" value="POZ domain"/>
    <property type="match status" value="1"/>
</dbReference>
<dbReference type="InterPro" id="IPR002083">
    <property type="entry name" value="MATH/TRAF_dom"/>
</dbReference>
<proteinExistence type="inferred from homology"/>